<gene>
    <name evidence="2" type="ORF">AMJ52_09215</name>
</gene>
<evidence type="ECO:0000256" key="1">
    <source>
        <dbReference type="SAM" id="Phobius"/>
    </source>
</evidence>
<feature type="transmembrane region" description="Helical" evidence="1">
    <location>
        <begin position="23"/>
        <end position="47"/>
    </location>
</feature>
<keyword evidence="1" id="KW-0472">Membrane</keyword>
<sequence>MTQKEFSIGEALEYGWNTMKTNFGFFIGIIIVSWIVAGIPTFIAVILQEDAPAVSLLFRLGGIVLSTIIQIGLIRIALKFVDGQIPEFNDLFNSFKGCFWRYLGASILYGLIVVGGMFLLIVPGIIWAIKFQYFGYLVIDQNLSVMDSLKKSSDVTNGVKWPLFGFTILLVLINYGGAILLLIGLLATIPITMMANVSVYRILQSQTDSSLLSEVPQEPEGQKV</sequence>
<comment type="caution">
    <text evidence="2">The sequence shown here is derived from an EMBL/GenBank/DDBJ whole genome shotgun (WGS) entry which is preliminary data.</text>
</comment>
<accession>A0A0S7Y8D3</accession>
<evidence type="ECO:0000313" key="2">
    <source>
        <dbReference type="EMBL" id="KPJ70997.1"/>
    </source>
</evidence>
<feature type="transmembrane region" description="Helical" evidence="1">
    <location>
        <begin position="53"/>
        <end position="78"/>
    </location>
</feature>
<feature type="transmembrane region" description="Helical" evidence="1">
    <location>
        <begin position="163"/>
        <end position="187"/>
    </location>
</feature>
<dbReference type="PANTHER" id="PTHR40076">
    <property type="entry name" value="MEMBRANE PROTEIN-RELATED"/>
    <property type="match status" value="1"/>
</dbReference>
<dbReference type="PANTHER" id="PTHR40076:SF1">
    <property type="entry name" value="MEMBRANE PROTEIN"/>
    <property type="match status" value="1"/>
</dbReference>
<organism evidence="2 3">
    <name type="scientific">candidate division TA06 bacterium DG_78</name>
    <dbReference type="NCBI Taxonomy" id="1703772"/>
    <lineage>
        <taxon>Bacteria</taxon>
        <taxon>Bacteria division TA06</taxon>
    </lineage>
</organism>
<keyword evidence="1" id="KW-0812">Transmembrane</keyword>
<keyword evidence="1" id="KW-1133">Transmembrane helix</keyword>
<dbReference type="EMBL" id="LJNI01000147">
    <property type="protein sequence ID" value="KPJ70997.1"/>
    <property type="molecule type" value="Genomic_DNA"/>
</dbReference>
<dbReference type="AlphaFoldDB" id="A0A0S7Y8D3"/>
<evidence type="ECO:0008006" key="4">
    <source>
        <dbReference type="Google" id="ProtNLM"/>
    </source>
</evidence>
<dbReference type="InterPro" id="IPR010380">
    <property type="entry name" value="DUF975"/>
</dbReference>
<protein>
    <recommendedName>
        <fullName evidence="4">Glycerophosphoryl diester phosphodiesterase membrane domain-containing protein</fullName>
    </recommendedName>
</protein>
<dbReference type="Proteomes" id="UP000051012">
    <property type="component" value="Unassembled WGS sequence"/>
</dbReference>
<proteinExistence type="predicted"/>
<reference evidence="2 3" key="1">
    <citation type="journal article" date="2015" name="Microbiome">
        <title>Genomic resolution of linkages in carbon, nitrogen, and sulfur cycling among widespread estuary sediment bacteria.</title>
        <authorList>
            <person name="Baker B.J."/>
            <person name="Lazar C.S."/>
            <person name="Teske A.P."/>
            <person name="Dick G.J."/>
        </authorList>
    </citation>
    <scope>NUCLEOTIDE SEQUENCE [LARGE SCALE GENOMIC DNA]</scope>
    <source>
        <strain evidence="2">DG_78</strain>
    </source>
</reference>
<feature type="transmembrane region" description="Helical" evidence="1">
    <location>
        <begin position="99"/>
        <end position="129"/>
    </location>
</feature>
<name>A0A0S7Y8D3_UNCT6</name>
<evidence type="ECO:0000313" key="3">
    <source>
        <dbReference type="Proteomes" id="UP000051012"/>
    </source>
</evidence>